<reference evidence="1" key="1">
    <citation type="journal article" date="2014" name="Int. J. Syst. Evol. Microbiol.">
        <title>Complete genome sequence of Corynebacterium casei LMG S-19264T (=DSM 44701T), isolated from a smear-ripened cheese.</title>
        <authorList>
            <consortium name="US DOE Joint Genome Institute (JGI-PGF)"/>
            <person name="Walter F."/>
            <person name="Albersmeier A."/>
            <person name="Kalinowski J."/>
            <person name="Ruckert C."/>
        </authorList>
    </citation>
    <scope>NUCLEOTIDE SEQUENCE</scope>
    <source>
        <strain evidence="1">JCM 4059</strain>
    </source>
</reference>
<keyword evidence="2" id="KW-1185">Reference proteome</keyword>
<dbReference type="RefSeq" id="WP_229890857.1">
    <property type="nucleotide sequence ID" value="NZ_BNBD01000004.1"/>
</dbReference>
<dbReference type="AlphaFoldDB" id="A0A919ED51"/>
<name>A0A919ED51_9ACTN</name>
<evidence type="ECO:0000313" key="1">
    <source>
        <dbReference type="EMBL" id="GHF42227.1"/>
    </source>
</evidence>
<sequence length="79" mass="8360">MTFTNTGRSAVTAGSVVLGTHVLGPLGTDWTTLPSVHPLPVPIAPGGTAEGRWTVCVDAWRVPPGWWIETRDVWPAASP</sequence>
<protein>
    <submittedName>
        <fullName evidence="1">Uncharacterized protein</fullName>
    </submittedName>
</protein>
<dbReference type="EMBL" id="BNBD01000004">
    <property type="protein sequence ID" value="GHF42227.1"/>
    <property type="molecule type" value="Genomic_DNA"/>
</dbReference>
<dbReference type="Proteomes" id="UP000638313">
    <property type="component" value="Unassembled WGS sequence"/>
</dbReference>
<gene>
    <name evidence="1" type="ORF">GCM10010218_24200</name>
</gene>
<reference evidence="1" key="2">
    <citation type="submission" date="2020-09" db="EMBL/GenBank/DDBJ databases">
        <authorList>
            <person name="Sun Q."/>
            <person name="Ohkuma M."/>
        </authorList>
    </citation>
    <scope>NUCLEOTIDE SEQUENCE</scope>
    <source>
        <strain evidence="1">JCM 4059</strain>
    </source>
</reference>
<evidence type="ECO:0000313" key="2">
    <source>
        <dbReference type="Proteomes" id="UP000638313"/>
    </source>
</evidence>
<proteinExistence type="predicted"/>
<accession>A0A919ED51</accession>
<organism evidence="1 2">
    <name type="scientific">Streptomyces mashuensis</name>
    <dbReference type="NCBI Taxonomy" id="33904"/>
    <lineage>
        <taxon>Bacteria</taxon>
        <taxon>Bacillati</taxon>
        <taxon>Actinomycetota</taxon>
        <taxon>Actinomycetes</taxon>
        <taxon>Kitasatosporales</taxon>
        <taxon>Streptomycetaceae</taxon>
        <taxon>Streptomyces</taxon>
    </lineage>
</organism>
<comment type="caution">
    <text evidence="1">The sequence shown here is derived from an EMBL/GenBank/DDBJ whole genome shotgun (WGS) entry which is preliminary data.</text>
</comment>